<reference evidence="2 3" key="4">
    <citation type="journal article" date="2009" name="Appl. Environ. Microbiol.">
        <title>Comparative genome-wide transcriptional profiling of Azorhizobium caulinodans ORS571 grown under free-living and symbiotic conditions.</title>
        <authorList>
            <person name="Tsukada S."/>
            <person name="Aono T."/>
            <person name="Akiba N."/>
            <person name="Lee KB."/>
            <person name="Liu CT."/>
            <person name="Toyazaki H."/>
            <person name="Oyaizu H."/>
        </authorList>
    </citation>
    <scope>NUCLEOTIDE SEQUENCE [LARGE SCALE GENOMIC DNA]</scope>
    <source>
        <strain evidence="3">ATCC 43989 / DSM 5975 / JCM 20966 / LMG 6465 / NBRC 14845 / NCIMB 13405 / ORS 571</strain>
    </source>
</reference>
<dbReference type="Gene3D" id="3.40.33.10">
    <property type="entry name" value="CAP"/>
    <property type="match status" value="1"/>
</dbReference>
<keyword evidence="3" id="KW-1185">Reference proteome</keyword>
<dbReference type="RefSeq" id="WP_012169081.1">
    <property type="nucleotide sequence ID" value="NC_009937.1"/>
</dbReference>
<dbReference type="Proteomes" id="UP000000270">
    <property type="component" value="Chromosome"/>
</dbReference>
<evidence type="ECO:0000259" key="1">
    <source>
        <dbReference type="Pfam" id="PF00188"/>
    </source>
</evidence>
<protein>
    <submittedName>
        <fullName evidence="2">SCP-like extracellular protein</fullName>
    </submittedName>
</protein>
<gene>
    <name evidence="2" type="ordered locus">AZC_0550</name>
</gene>
<dbReference type="InterPro" id="IPR014044">
    <property type="entry name" value="CAP_dom"/>
</dbReference>
<dbReference type="Pfam" id="PF00188">
    <property type="entry name" value="CAP"/>
    <property type="match status" value="1"/>
</dbReference>
<accession>A8IMG9</accession>
<reference evidence="3" key="2">
    <citation type="submission" date="2007-04" db="EMBL/GenBank/DDBJ databases">
        <title>Complete genome sequence of the nitrogen-fixing bacterium Azorhizobium caulinodans ORS571.</title>
        <authorList>
            <person name="Lee K.B."/>
            <person name="Backer P.D."/>
            <person name="Aono T."/>
            <person name="Liu C.T."/>
            <person name="Suzuki S."/>
            <person name="Suzuki T."/>
            <person name="Kaneko T."/>
            <person name="Yamada M."/>
            <person name="Tabata S."/>
            <person name="Kupfer D.M."/>
            <person name="Najar F.Z."/>
            <person name="Wiley G.B."/>
            <person name="Roe B."/>
            <person name="Binnewies T."/>
            <person name="Ussery D."/>
            <person name="Vereecke D."/>
            <person name="Gevers D."/>
            <person name="Holsters M."/>
            <person name="Oyaizu H."/>
        </authorList>
    </citation>
    <scope>NUCLEOTIDE SEQUENCE [LARGE SCALE GENOMIC DNA]</scope>
    <source>
        <strain evidence="3">ATCC 43989 / DSM 5975 / JCM 20966 / LMG 6465 / NBRC 14845 / NCIMB 13405 / ORS 571</strain>
    </source>
</reference>
<reference evidence="2 3" key="3">
    <citation type="journal article" date="2008" name="BMC Genomics">
        <title>The genome of the versatile nitrogen fixer Azorhizobium caulinodans ORS571.</title>
        <authorList>
            <person name="Lee KB."/>
            <person name="Backer P.D."/>
            <person name="Aono T."/>
            <person name="Liu CT."/>
            <person name="Suzuki S."/>
            <person name="Suzuki T."/>
            <person name="Kaneko T."/>
            <person name="Yamada M."/>
            <person name="Tabata S."/>
            <person name="Kupfer D.M."/>
            <person name="Najar F.Z."/>
            <person name="Wiley G.B."/>
            <person name="Roe B."/>
            <person name="Binnewies T.T."/>
            <person name="Ussery D.W."/>
            <person name="D'Haeze W."/>
            <person name="Herder J.D."/>
            <person name="Gevers D."/>
            <person name="Vereecke D."/>
            <person name="Holsters M."/>
            <person name="Oyaizu H."/>
        </authorList>
    </citation>
    <scope>NUCLEOTIDE SEQUENCE [LARGE SCALE GENOMIC DNA]</scope>
    <source>
        <strain evidence="3">ATCC 43989 / DSM 5975 / JCM 20966 / LMG 6465 / NBRC 14845 / NCIMB 13405 / ORS 571</strain>
    </source>
</reference>
<dbReference type="STRING" id="438753.AZC_0550"/>
<reference evidence="2 3" key="5">
    <citation type="journal article" date="2010" name="Appl. Environ. Microbiol.">
        <title>phrR-like gene praR of Azorhizobium caulinodans ORS571 is essential for symbiosis with Sesbania rostrata and is involved in expression of reb genes.</title>
        <authorList>
            <person name="Akiba N."/>
            <person name="Aono T."/>
            <person name="Toyazaki H."/>
            <person name="Sato S."/>
            <person name="Oyaizu H."/>
        </authorList>
    </citation>
    <scope>NUCLEOTIDE SEQUENCE [LARGE SCALE GENOMIC DNA]</scope>
    <source>
        <strain evidence="3">ATCC 43989 / DSM 5975 / JCM 20966 / LMG 6465 / NBRC 14845 / NCIMB 13405 / ORS 571</strain>
    </source>
</reference>
<dbReference type="HOGENOM" id="CLU_048111_5_0_5"/>
<organism evidence="2 3">
    <name type="scientific">Azorhizobium caulinodans (strain ATCC 43989 / DSM 5975 / JCM 20966 / LMG 6465 / NBRC 14845 / NCIMB 13405 / ORS 571)</name>
    <dbReference type="NCBI Taxonomy" id="438753"/>
    <lineage>
        <taxon>Bacteria</taxon>
        <taxon>Pseudomonadati</taxon>
        <taxon>Pseudomonadota</taxon>
        <taxon>Alphaproteobacteria</taxon>
        <taxon>Hyphomicrobiales</taxon>
        <taxon>Xanthobacteraceae</taxon>
        <taxon>Azorhizobium</taxon>
    </lineage>
</organism>
<dbReference type="AlphaFoldDB" id="A8IMG9"/>
<feature type="domain" description="SCP" evidence="1">
    <location>
        <begin position="71"/>
        <end position="182"/>
    </location>
</feature>
<dbReference type="SUPFAM" id="SSF55797">
    <property type="entry name" value="PR-1-like"/>
    <property type="match status" value="1"/>
</dbReference>
<dbReference type="PANTHER" id="PTHR31157:SF1">
    <property type="entry name" value="SCP DOMAIN-CONTAINING PROTEIN"/>
    <property type="match status" value="1"/>
</dbReference>
<name>A8IMG9_AZOC5</name>
<dbReference type="CDD" id="cd05379">
    <property type="entry name" value="CAP_bacterial"/>
    <property type="match status" value="1"/>
</dbReference>
<sequence length="191" mass="20322">MSDLGLSPFAGARALTSSRWTRRALPFALLGALALAGCGTTEVEQPSQPAFYENLAKTGQPVNAEAAASIISDYRTGKGLNPVTIDPALNQVAQDQANAMARADTLSHEVGGRTFVQRMNASGYKPKVAVENVGAGYHTLAEAFSGWRDSPPHNKNMLAQGVTRMGIATAFNPKSKYKVYWALVLATPDAR</sequence>
<dbReference type="InterPro" id="IPR035940">
    <property type="entry name" value="CAP_sf"/>
</dbReference>
<reference evidence="2 3" key="6">
    <citation type="journal article" date="2011" name="Appl. Environ. Microbiol.">
        <title>Involvement of the azorhizobial chromosome partition gene (parA) in the onset of bacteroid differentiation during Sesbania rostrata stem nodule development.</title>
        <authorList>
            <person name="Liu CT."/>
            <person name="Lee KB."/>
            <person name="Wang YS."/>
            <person name="Peng MH."/>
            <person name="Lee KT."/>
            <person name="Suzuki S."/>
            <person name="Suzuki T."/>
            <person name="Oyaizu H."/>
        </authorList>
    </citation>
    <scope>NUCLEOTIDE SEQUENCE [LARGE SCALE GENOMIC DNA]</scope>
    <source>
        <strain evidence="3">ATCC 43989 / DSM 5975 / JCM 20966 / LMG 6465 / NBRC 14845 / NCIMB 13405 / ORS 571</strain>
    </source>
</reference>
<proteinExistence type="predicted"/>
<dbReference type="eggNOG" id="COG2340">
    <property type="taxonomic scope" value="Bacteria"/>
</dbReference>
<reference evidence="2 3" key="1">
    <citation type="journal article" date="2007" name="Appl. Environ. Microbiol.">
        <title>Rhizobial factors required for stem nodule maturation and maintenance in Sesbania rostrata-Azorhizobium caulinodans ORS571 symbiosis.</title>
        <authorList>
            <person name="Suzuki S."/>
            <person name="Aono T."/>
            <person name="Lee KB."/>
            <person name="Suzuki T."/>
            <person name="Liu CT."/>
            <person name="Miwa H."/>
            <person name="Wakao S."/>
            <person name="Iki T."/>
            <person name="Oyaizu H."/>
        </authorList>
    </citation>
    <scope>NUCLEOTIDE SEQUENCE [LARGE SCALE GENOMIC DNA]</scope>
    <source>
        <strain evidence="3">ATCC 43989 / DSM 5975 / JCM 20966 / LMG 6465 / NBRC 14845 / NCIMB 13405 / ORS 571</strain>
    </source>
</reference>
<dbReference type="KEGG" id="azc:AZC_0550"/>
<evidence type="ECO:0000313" key="2">
    <source>
        <dbReference type="EMBL" id="BAF86548.1"/>
    </source>
</evidence>
<evidence type="ECO:0000313" key="3">
    <source>
        <dbReference type="Proteomes" id="UP000000270"/>
    </source>
</evidence>
<dbReference type="PANTHER" id="PTHR31157">
    <property type="entry name" value="SCP DOMAIN-CONTAINING PROTEIN"/>
    <property type="match status" value="1"/>
</dbReference>
<dbReference type="EMBL" id="AP009384">
    <property type="protein sequence ID" value="BAF86548.1"/>
    <property type="molecule type" value="Genomic_DNA"/>
</dbReference>